<dbReference type="Gene3D" id="3.30.420.40">
    <property type="match status" value="2"/>
</dbReference>
<protein>
    <submittedName>
        <fullName evidence="3">ROK family protein</fullName>
    </submittedName>
</protein>
<reference evidence="3 4" key="1">
    <citation type="submission" date="2024-07" db="EMBL/GenBank/DDBJ databases">
        <title>Description of Labrys sedimenti sp. nov., isolated from a diclofenac-degrading enrichment culture.</title>
        <authorList>
            <person name="Tancsics A."/>
            <person name="Csepanyi A."/>
        </authorList>
    </citation>
    <scope>NUCLEOTIDE SEQUENCE [LARGE SCALE GENOMIC DNA]</scope>
    <source>
        <strain evidence="3 4">LMG 23578</strain>
    </source>
</reference>
<evidence type="ECO:0000313" key="3">
    <source>
        <dbReference type="EMBL" id="MEW9306494.1"/>
    </source>
</evidence>
<organism evidence="3 4">
    <name type="scientific">Labrys neptuniae</name>
    <dbReference type="NCBI Taxonomy" id="376174"/>
    <lineage>
        <taxon>Bacteria</taxon>
        <taxon>Pseudomonadati</taxon>
        <taxon>Pseudomonadota</taxon>
        <taxon>Alphaproteobacteria</taxon>
        <taxon>Hyphomicrobiales</taxon>
        <taxon>Xanthobacteraceae</taxon>
        <taxon>Labrys</taxon>
    </lineage>
</organism>
<dbReference type="PANTHER" id="PTHR18964:SF149">
    <property type="entry name" value="BIFUNCTIONAL UDP-N-ACETYLGLUCOSAMINE 2-EPIMERASE_N-ACETYLMANNOSAMINE KINASE"/>
    <property type="match status" value="1"/>
</dbReference>
<evidence type="ECO:0000313" key="4">
    <source>
        <dbReference type="Proteomes" id="UP001555786"/>
    </source>
</evidence>
<comment type="caution">
    <text evidence="3">The sequence shown here is derived from an EMBL/GenBank/DDBJ whole genome shotgun (WGS) entry which is preliminary data.</text>
</comment>
<dbReference type="CDD" id="cd24058">
    <property type="entry name" value="ASKHA_NBD_ROK_PPGK"/>
    <property type="match status" value="1"/>
</dbReference>
<dbReference type="RefSeq" id="WP_367624204.1">
    <property type="nucleotide sequence ID" value="NZ_JBFNQD010000003.1"/>
</dbReference>
<comment type="similarity">
    <text evidence="1">Belongs to the ROK (NagC/XylR) family.</text>
</comment>
<proteinExistence type="inferred from homology"/>
<dbReference type="InterPro" id="IPR000600">
    <property type="entry name" value="ROK"/>
</dbReference>
<keyword evidence="4" id="KW-1185">Reference proteome</keyword>
<evidence type="ECO:0000256" key="1">
    <source>
        <dbReference type="ARBA" id="ARBA00006479"/>
    </source>
</evidence>
<dbReference type="EMBL" id="JBFNQD010000003">
    <property type="protein sequence ID" value="MEW9306494.1"/>
    <property type="molecule type" value="Genomic_DNA"/>
</dbReference>
<feature type="compositionally biased region" description="Low complexity" evidence="2">
    <location>
        <begin position="251"/>
        <end position="270"/>
    </location>
</feature>
<dbReference type="Pfam" id="PF00480">
    <property type="entry name" value="ROK"/>
    <property type="match status" value="1"/>
</dbReference>
<sequence>MAKETSDILAIDIGGTGLKAAIVNPSGQMQGERVRVPTPHPCPPDLLVETLAELVAPLSAYGRISVGFPGLVRHGRILTAPHLAPEGWDGFPLGQKLAAQLGNKPIRLINDAEVQGLGLIKGKGIELALTLGTGAGTAVFRDGELMPHMELAHHPITRTKTYDDYIGEAAREKIGNKRWNKRLRHVIDVLFVLFHYDHLYLGGGNTKHVKLALPANVTLGSNDAGLDGGAALWRLKNFHESEEAPEPSSRTRTSPKAKASATAKPAATAKSSRKAKIADKATPIGKKTKA</sequence>
<evidence type="ECO:0000256" key="2">
    <source>
        <dbReference type="SAM" id="MobiDB-lite"/>
    </source>
</evidence>
<dbReference type="SUPFAM" id="SSF53067">
    <property type="entry name" value="Actin-like ATPase domain"/>
    <property type="match status" value="1"/>
</dbReference>
<feature type="region of interest" description="Disordered" evidence="2">
    <location>
        <begin position="239"/>
        <end position="290"/>
    </location>
</feature>
<dbReference type="InterPro" id="IPR043129">
    <property type="entry name" value="ATPase_NBD"/>
</dbReference>
<gene>
    <name evidence="3" type="ORF">ABXS05_13165</name>
</gene>
<accession>A0ABV3PLI5</accession>
<dbReference type="Proteomes" id="UP001555786">
    <property type="component" value="Unassembled WGS sequence"/>
</dbReference>
<dbReference type="PANTHER" id="PTHR18964">
    <property type="entry name" value="ROK (REPRESSOR, ORF, KINASE) FAMILY"/>
    <property type="match status" value="1"/>
</dbReference>
<name>A0ABV3PLI5_9HYPH</name>